<evidence type="ECO:0000313" key="11">
    <source>
        <dbReference type="Proteomes" id="UP000268857"/>
    </source>
</evidence>
<feature type="domain" description="Histidine kinase" evidence="8">
    <location>
        <begin position="188"/>
        <end position="442"/>
    </location>
</feature>
<evidence type="ECO:0000256" key="6">
    <source>
        <dbReference type="PROSITE-ProRule" id="PRU00169"/>
    </source>
</evidence>
<dbReference type="Gene3D" id="3.40.50.2300">
    <property type="match status" value="1"/>
</dbReference>
<keyword evidence="4" id="KW-0418">Kinase</keyword>
<dbReference type="SUPFAM" id="SSF55874">
    <property type="entry name" value="ATPase domain of HSP90 chaperone/DNA topoisomerase II/histidine kinase"/>
    <property type="match status" value="1"/>
</dbReference>
<accession>A0A433NR99</accession>
<evidence type="ECO:0000256" key="2">
    <source>
        <dbReference type="ARBA" id="ARBA00012438"/>
    </source>
</evidence>
<reference evidence="10 11" key="1">
    <citation type="journal article" date="2019" name="Genome Biol. Evol.">
        <title>Day and night: Metabolic profiles and evolutionary relationships of six axenic non-marine cyanobacteria.</title>
        <authorList>
            <person name="Will S.E."/>
            <person name="Henke P."/>
            <person name="Boedeker C."/>
            <person name="Huang S."/>
            <person name="Brinkmann H."/>
            <person name="Rohde M."/>
            <person name="Jarek M."/>
            <person name="Friedl T."/>
            <person name="Seufert S."/>
            <person name="Schumacher M."/>
            <person name="Overmann J."/>
            <person name="Neumann-Schaal M."/>
            <person name="Petersen J."/>
        </authorList>
    </citation>
    <scope>NUCLEOTIDE SEQUENCE [LARGE SCALE GENOMIC DNA]</scope>
    <source>
        <strain evidence="10 11">PCC 6912</strain>
    </source>
</reference>
<dbReference type="Proteomes" id="UP000268857">
    <property type="component" value="Unassembled WGS sequence"/>
</dbReference>
<dbReference type="InterPro" id="IPR003594">
    <property type="entry name" value="HATPase_dom"/>
</dbReference>
<comment type="caution">
    <text evidence="10">The sequence shown here is derived from an EMBL/GenBank/DDBJ whole genome shotgun (WGS) entry which is preliminary data.</text>
</comment>
<dbReference type="AlphaFoldDB" id="A0A433NR99"/>
<evidence type="ECO:0000256" key="4">
    <source>
        <dbReference type="ARBA" id="ARBA00022777"/>
    </source>
</evidence>
<dbReference type="Gene3D" id="3.30.565.10">
    <property type="entry name" value="Histidine kinase-like ATPase, C-terminal domain"/>
    <property type="match status" value="1"/>
</dbReference>
<dbReference type="SMART" id="SM00448">
    <property type="entry name" value="REC"/>
    <property type="match status" value="1"/>
</dbReference>
<dbReference type="InterPro" id="IPR005467">
    <property type="entry name" value="His_kinase_dom"/>
</dbReference>
<dbReference type="GO" id="GO:0000155">
    <property type="term" value="F:phosphorelay sensor kinase activity"/>
    <property type="evidence" value="ECO:0007669"/>
    <property type="project" value="TreeGrafter"/>
</dbReference>
<feature type="modified residue" description="4-aspartylphosphate" evidence="6">
    <location>
        <position position="65"/>
    </location>
</feature>
<dbReference type="InterPro" id="IPR004358">
    <property type="entry name" value="Sig_transdc_His_kin-like_C"/>
</dbReference>
<keyword evidence="4" id="KW-0808">Transferase</keyword>
<dbReference type="SMART" id="SM00387">
    <property type="entry name" value="HATPase_c"/>
    <property type="match status" value="1"/>
</dbReference>
<gene>
    <name evidence="10" type="ORF">PCC6912_01740</name>
</gene>
<protein>
    <recommendedName>
        <fullName evidence="2">histidine kinase</fullName>
        <ecNumber evidence="2">2.7.13.3</ecNumber>
    </recommendedName>
</protein>
<dbReference type="OrthoDB" id="569699at2"/>
<feature type="coiled-coil region" evidence="7">
    <location>
        <begin position="127"/>
        <end position="169"/>
    </location>
</feature>
<evidence type="ECO:0000313" key="10">
    <source>
        <dbReference type="EMBL" id="RUR86731.1"/>
    </source>
</evidence>
<dbReference type="RefSeq" id="WP_016874352.1">
    <property type="nucleotide sequence ID" value="NZ_AJLN01000116.1"/>
</dbReference>
<evidence type="ECO:0000259" key="9">
    <source>
        <dbReference type="PROSITE" id="PS50110"/>
    </source>
</evidence>
<organism evidence="10 11">
    <name type="scientific">Chlorogloeopsis fritschii PCC 6912</name>
    <dbReference type="NCBI Taxonomy" id="211165"/>
    <lineage>
        <taxon>Bacteria</taxon>
        <taxon>Bacillati</taxon>
        <taxon>Cyanobacteriota</taxon>
        <taxon>Cyanophyceae</taxon>
        <taxon>Nostocales</taxon>
        <taxon>Chlorogloeopsidaceae</taxon>
        <taxon>Chlorogloeopsis</taxon>
    </lineage>
</organism>
<dbReference type="PRINTS" id="PR00344">
    <property type="entry name" value="BCTRLSENSOR"/>
</dbReference>
<dbReference type="Pfam" id="PF02518">
    <property type="entry name" value="HATPase_c"/>
    <property type="match status" value="1"/>
</dbReference>
<dbReference type="PROSITE" id="PS50109">
    <property type="entry name" value="HIS_KIN"/>
    <property type="match status" value="1"/>
</dbReference>
<keyword evidence="3 6" id="KW-0597">Phosphoprotein</keyword>
<evidence type="ECO:0000256" key="3">
    <source>
        <dbReference type="ARBA" id="ARBA00022553"/>
    </source>
</evidence>
<evidence type="ECO:0000256" key="7">
    <source>
        <dbReference type="SAM" id="Coils"/>
    </source>
</evidence>
<comment type="catalytic activity">
    <reaction evidence="1">
        <text>ATP + protein L-histidine = ADP + protein N-phospho-L-histidine.</text>
        <dbReference type="EC" id="2.7.13.3"/>
    </reaction>
</comment>
<dbReference type="PANTHER" id="PTHR43547">
    <property type="entry name" value="TWO-COMPONENT HISTIDINE KINASE"/>
    <property type="match status" value="1"/>
</dbReference>
<keyword evidence="11" id="KW-1185">Reference proteome</keyword>
<dbReference type="EC" id="2.7.13.3" evidence="2"/>
<dbReference type="EMBL" id="RSCJ01000001">
    <property type="protein sequence ID" value="RUR86731.1"/>
    <property type="molecule type" value="Genomic_DNA"/>
</dbReference>
<dbReference type="STRING" id="211165.GCA_000317285_05083"/>
<dbReference type="InterPro" id="IPR001789">
    <property type="entry name" value="Sig_transdc_resp-reg_receiver"/>
</dbReference>
<feature type="domain" description="Response regulatory" evidence="9">
    <location>
        <begin position="16"/>
        <end position="132"/>
    </location>
</feature>
<dbReference type="PROSITE" id="PS50110">
    <property type="entry name" value="RESPONSE_REGULATORY"/>
    <property type="match status" value="1"/>
</dbReference>
<dbReference type="SUPFAM" id="SSF52172">
    <property type="entry name" value="CheY-like"/>
    <property type="match status" value="1"/>
</dbReference>
<keyword evidence="5" id="KW-0902">Two-component regulatory system</keyword>
<dbReference type="CDD" id="cd19920">
    <property type="entry name" value="REC_PA4781-like"/>
    <property type="match status" value="1"/>
</dbReference>
<proteinExistence type="predicted"/>
<dbReference type="InterPro" id="IPR011006">
    <property type="entry name" value="CheY-like_superfamily"/>
</dbReference>
<sequence>MNLAIEEVDKNNHSETILIIDDSPTNIEVLSTTLTNAGYQVLAERNGINGIEKVKNNPPDLILLDVMMPKLDGFETCRLLQTDLSTRDIPIIFITSLSEIEEKIKGLTLGAVDYILKPFQQEEVLVRVKLHLKMRRLNLELDEQKQQLEKRVQERTAELSLTLEQLKKTQLQLIQSEKISSLGQVVTGIAHEVNNPIGLISTNLYYASNYVEELVKLIHLYQKKFPYPGSDIEEKIEAMDLVHILKDVPKLISSMKVGTDSIRSTMQSLQNFSRADGERKKAVDIHEGLEVTLMILQHRLKAKPKRPAIQVIKEYGNLPKIECYPGQLNQVFMNLLINAIESLDESIFVEENAKIIYPQIRITTSIDKQQVTIRIANNGIEIKDLAPNQIFQPFFSLQPQETGNGLGLSISYQIITENHGGTLQYISLSGEGTEFLIQIPPS</sequence>
<dbReference type="Pfam" id="PF00072">
    <property type="entry name" value="Response_reg"/>
    <property type="match status" value="1"/>
</dbReference>
<dbReference type="InterPro" id="IPR036890">
    <property type="entry name" value="HATPase_C_sf"/>
</dbReference>
<evidence type="ECO:0000256" key="1">
    <source>
        <dbReference type="ARBA" id="ARBA00000085"/>
    </source>
</evidence>
<dbReference type="Gene3D" id="1.10.287.130">
    <property type="match status" value="1"/>
</dbReference>
<dbReference type="PANTHER" id="PTHR43547:SF2">
    <property type="entry name" value="HYBRID SIGNAL TRANSDUCTION HISTIDINE KINASE C"/>
    <property type="match status" value="1"/>
</dbReference>
<evidence type="ECO:0000256" key="5">
    <source>
        <dbReference type="ARBA" id="ARBA00023012"/>
    </source>
</evidence>
<evidence type="ECO:0000259" key="8">
    <source>
        <dbReference type="PROSITE" id="PS50109"/>
    </source>
</evidence>
<keyword evidence="7" id="KW-0175">Coiled coil</keyword>
<name>A0A433NR99_CHLFR</name>